<sequence>MAATSRLAPLVAAFGGVARGLSAATRSEMPRPPAKRASDGGLSRSAQDASLLPRRAASGGGGFPAAPPPAQLDRGAAAPSHFDGGSGGHRHGQHGHVEGPVSIAPQHQHSSETCALRPPRRTVWAVRSAGGACPPPSHPASPRGMPPSRLGPAVTVAAAAAAAAHYRRQASCPPLAPPMLLQYEVNDVNARSRLYNGGGGADVGPPSAFLRFNGPALDLQQPAGAAPLGPPRFLSEPHTSSSSMSTFTAPPPYQQPHSTSQRSIFQAPPASLPSAGNGPAGMDGGGGACACYECLVARHHRMLLSSAPPSLRPTSAGGYRRGPASGGGATSPSGGWGPAPSPLPAQQQHPYAAAGLLRSGAAPAPGTRAQFMLAAAGPPPPPLQPPPPPPPHAVAASGPLSSSDTDMSSDGDAATSPGDAQYQAAYDAAYAAAYRAAYRAVRSAYASSSGGGRGPAPPPPIGNTHRGTPSDYVPGTPSQRH</sequence>
<name>A0A835W5G1_CHLIN</name>
<evidence type="ECO:0000256" key="1">
    <source>
        <dbReference type="SAM" id="MobiDB-lite"/>
    </source>
</evidence>
<feature type="compositionally biased region" description="Polar residues" evidence="1">
    <location>
        <begin position="255"/>
        <end position="264"/>
    </location>
</feature>
<reference evidence="2" key="1">
    <citation type="journal article" date="2020" name="bioRxiv">
        <title>Comparative genomics of Chlamydomonas.</title>
        <authorList>
            <person name="Craig R.J."/>
            <person name="Hasan A.R."/>
            <person name="Ness R.W."/>
            <person name="Keightley P.D."/>
        </authorList>
    </citation>
    <scope>NUCLEOTIDE SEQUENCE</scope>
    <source>
        <strain evidence="2">SAG 7.73</strain>
    </source>
</reference>
<feature type="region of interest" description="Disordered" evidence="1">
    <location>
        <begin position="306"/>
        <end position="346"/>
    </location>
</feature>
<organism evidence="2 3">
    <name type="scientific">Chlamydomonas incerta</name>
    <dbReference type="NCBI Taxonomy" id="51695"/>
    <lineage>
        <taxon>Eukaryota</taxon>
        <taxon>Viridiplantae</taxon>
        <taxon>Chlorophyta</taxon>
        <taxon>core chlorophytes</taxon>
        <taxon>Chlorophyceae</taxon>
        <taxon>CS clade</taxon>
        <taxon>Chlamydomonadales</taxon>
        <taxon>Chlamydomonadaceae</taxon>
        <taxon>Chlamydomonas</taxon>
    </lineage>
</organism>
<dbReference type="PANTHER" id="PTHR45691:SF1">
    <property type="entry name" value="FH2 DOMAIN-CONTAINING PROTEIN 1-RELATED"/>
    <property type="match status" value="1"/>
</dbReference>
<feature type="compositionally biased region" description="Pro residues" evidence="1">
    <location>
        <begin position="377"/>
        <end position="392"/>
    </location>
</feature>
<dbReference type="PANTHER" id="PTHR45691">
    <property type="entry name" value="PROTEIN DIAPHANOUS"/>
    <property type="match status" value="1"/>
</dbReference>
<gene>
    <name evidence="2" type="ORF">HXX76_004224</name>
</gene>
<feature type="compositionally biased region" description="Gly residues" evidence="1">
    <location>
        <begin position="324"/>
        <end position="337"/>
    </location>
</feature>
<comment type="caution">
    <text evidence="2">The sequence shown here is derived from an EMBL/GenBank/DDBJ whole genome shotgun (WGS) entry which is preliminary data.</text>
</comment>
<dbReference type="AlphaFoldDB" id="A0A835W5G1"/>
<feature type="compositionally biased region" description="Low complexity" evidence="1">
    <location>
        <begin position="393"/>
        <end position="418"/>
    </location>
</feature>
<evidence type="ECO:0000313" key="3">
    <source>
        <dbReference type="Proteomes" id="UP000650467"/>
    </source>
</evidence>
<evidence type="ECO:0000313" key="2">
    <source>
        <dbReference type="EMBL" id="KAG2440110.1"/>
    </source>
</evidence>
<feature type="region of interest" description="Disordered" evidence="1">
    <location>
        <begin position="220"/>
        <end position="279"/>
    </location>
</feature>
<dbReference type="EMBL" id="JAEHOC010000007">
    <property type="protein sequence ID" value="KAG2440110.1"/>
    <property type="molecule type" value="Genomic_DNA"/>
</dbReference>
<keyword evidence="3" id="KW-1185">Reference proteome</keyword>
<feature type="region of interest" description="Disordered" evidence="1">
    <location>
        <begin position="372"/>
        <end position="418"/>
    </location>
</feature>
<dbReference type="GO" id="GO:0005884">
    <property type="term" value="C:actin filament"/>
    <property type="evidence" value="ECO:0007669"/>
    <property type="project" value="TreeGrafter"/>
</dbReference>
<dbReference type="Proteomes" id="UP000650467">
    <property type="component" value="Unassembled WGS sequence"/>
</dbReference>
<feature type="region of interest" description="Disordered" evidence="1">
    <location>
        <begin position="443"/>
        <end position="481"/>
    </location>
</feature>
<dbReference type="GO" id="GO:0030041">
    <property type="term" value="P:actin filament polymerization"/>
    <property type="evidence" value="ECO:0007669"/>
    <property type="project" value="TreeGrafter"/>
</dbReference>
<accession>A0A835W5G1</accession>
<dbReference type="InterPro" id="IPR051412">
    <property type="entry name" value="Formin_Homology_Diaphanous_sf"/>
</dbReference>
<proteinExistence type="predicted"/>
<protein>
    <submittedName>
        <fullName evidence="2">Uncharacterized protein</fullName>
    </submittedName>
</protein>
<feature type="compositionally biased region" description="Low complexity" evidence="1">
    <location>
        <begin position="236"/>
        <end position="248"/>
    </location>
</feature>
<feature type="region of interest" description="Disordered" evidence="1">
    <location>
        <begin position="21"/>
        <end position="148"/>
    </location>
</feature>
<dbReference type="OrthoDB" id="10647573at2759"/>